<keyword evidence="2" id="KW-0436">Ligase</keyword>
<dbReference type="FunFam" id="2.170.220.10:FF:000001">
    <property type="entry name" value="methionine--tRNA ligase, mitochondrial"/>
    <property type="match status" value="1"/>
</dbReference>
<dbReference type="EMBL" id="LAZR01029834">
    <property type="protein sequence ID" value="KKL58413.1"/>
    <property type="molecule type" value="Genomic_DNA"/>
</dbReference>
<organism evidence="10">
    <name type="scientific">marine sediment metagenome</name>
    <dbReference type="NCBI Taxonomy" id="412755"/>
    <lineage>
        <taxon>unclassified sequences</taxon>
        <taxon>metagenomes</taxon>
        <taxon>ecological metagenomes</taxon>
    </lineage>
</organism>
<feature type="domain" description="tRNA synthetases class I catalytic" evidence="8">
    <location>
        <begin position="12"/>
        <end position="120"/>
    </location>
</feature>
<evidence type="ECO:0000256" key="6">
    <source>
        <dbReference type="ARBA" id="ARBA00023146"/>
    </source>
</evidence>
<comment type="caution">
    <text evidence="10">The sequence shown here is derived from an EMBL/GenBank/DDBJ whole genome shotgun (WGS) entry which is preliminary data.</text>
</comment>
<protein>
    <recommendedName>
        <fullName evidence="1">methionine--tRNA ligase</fullName>
        <ecNumber evidence="1">6.1.1.10</ecNumber>
    </recommendedName>
</protein>
<feature type="domain" description="Methionyl/Leucyl tRNA synthetase" evidence="9">
    <location>
        <begin position="135"/>
        <end position="311"/>
    </location>
</feature>
<dbReference type="GO" id="GO:0006431">
    <property type="term" value="P:methionyl-tRNA aminoacylation"/>
    <property type="evidence" value="ECO:0007669"/>
    <property type="project" value="InterPro"/>
</dbReference>
<dbReference type="AlphaFoldDB" id="A0A0F9D9R7"/>
<evidence type="ECO:0000256" key="3">
    <source>
        <dbReference type="ARBA" id="ARBA00022741"/>
    </source>
</evidence>
<dbReference type="Pfam" id="PF09334">
    <property type="entry name" value="tRNA-synt_1g"/>
    <property type="match status" value="1"/>
</dbReference>
<evidence type="ECO:0000259" key="9">
    <source>
        <dbReference type="Pfam" id="PF09334"/>
    </source>
</evidence>
<dbReference type="InterPro" id="IPR014729">
    <property type="entry name" value="Rossmann-like_a/b/a_fold"/>
</dbReference>
<dbReference type="GO" id="GO:0005739">
    <property type="term" value="C:mitochondrion"/>
    <property type="evidence" value="ECO:0007669"/>
    <property type="project" value="UniProtKB-ARBA"/>
</dbReference>
<reference evidence="10" key="1">
    <citation type="journal article" date="2015" name="Nature">
        <title>Complex archaea that bridge the gap between prokaryotes and eukaryotes.</title>
        <authorList>
            <person name="Spang A."/>
            <person name="Saw J.H."/>
            <person name="Jorgensen S.L."/>
            <person name="Zaremba-Niedzwiedzka K."/>
            <person name="Martijn J."/>
            <person name="Lind A.E."/>
            <person name="van Eijk R."/>
            <person name="Schleper C."/>
            <person name="Guy L."/>
            <person name="Ettema T.J."/>
        </authorList>
    </citation>
    <scope>NUCLEOTIDE SEQUENCE</scope>
</reference>
<evidence type="ECO:0000256" key="2">
    <source>
        <dbReference type="ARBA" id="ARBA00022598"/>
    </source>
</evidence>
<dbReference type="Gene3D" id="2.170.220.10">
    <property type="match status" value="1"/>
</dbReference>
<name>A0A0F9D9R7_9ZZZZ</name>
<comment type="catalytic activity">
    <reaction evidence="7">
        <text>tRNA(Met) + L-methionine + ATP = L-methionyl-tRNA(Met) + AMP + diphosphate</text>
        <dbReference type="Rhea" id="RHEA:13481"/>
        <dbReference type="Rhea" id="RHEA-COMP:9667"/>
        <dbReference type="Rhea" id="RHEA-COMP:9698"/>
        <dbReference type="ChEBI" id="CHEBI:30616"/>
        <dbReference type="ChEBI" id="CHEBI:33019"/>
        <dbReference type="ChEBI" id="CHEBI:57844"/>
        <dbReference type="ChEBI" id="CHEBI:78442"/>
        <dbReference type="ChEBI" id="CHEBI:78530"/>
        <dbReference type="ChEBI" id="CHEBI:456215"/>
        <dbReference type="EC" id="6.1.1.10"/>
    </reaction>
</comment>
<dbReference type="InterPro" id="IPR033911">
    <property type="entry name" value="MetRS_core"/>
</dbReference>
<dbReference type="GO" id="GO:0005524">
    <property type="term" value="F:ATP binding"/>
    <property type="evidence" value="ECO:0007669"/>
    <property type="project" value="UniProtKB-KW"/>
</dbReference>
<accession>A0A0F9D9R7</accession>
<dbReference type="Gene3D" id="3.40.50.620">
    <property type="entry name" value="HUPs"/>
    <property type="match status" value="1"/>
</dbReference>
<dbReference type="PANTHER" id="PTHR43326">
    <property type="entry name" value="METHIONYL-TRNA SYNTHETASE"/>
    <property type="match status" value="1"/>
</dbReference>
<keyword evidence="5" id="KW-0648">Protein biosynthesis</keyword>
<evidence type="ECO:0000256" key="5">
    <source>
        <dbReference type="ARBA" id="ARBA00022917"/>
    </source>
</evidence>
<feature type="non-terminal residue" evidence="10">
    <location>
        <position position="313"/>
    </location>
</feature>
<dbReference type="InterPro" id="IPR023457">
    <property type="entry name" value="Met-tRNA_synth_2"/>
</dbReference>
<dbReference type="InterPro" id="IPR032678">
    <property type="entry name" value="tRNA-synt_1_cat_dom"/>
</dbReference>
<dbReference type="PANTHER" id="PTHR43326:SF1">
    <property type="entry name" value="METHIONINE--TRNA LIGASE, MITOCHONDRIAL"/>
    <property type="match status" value="1"/>
</dbReference>
<evidence type="ECO:0000256" key="7">
    <source>
        <dbReference type="ARBA" id="ARBA00047364"/>
    </source>
</evidence>
<evidence type="ECO:0000256" key="4">
    <source>
        <dbReference type="ARBA" id="ARBA00022840"/>
    </source>
</evidence>
<proteinExistence type="predicted"/>
<gene>
    <name evidence="10" type="ORF">LCGC14_2225630</name>
</gene>
<dbReference type="GO" id="GO:0004825">
    <property type="term" value="F:methionine-tRNA ligase activity"/>
    <property type="evidence" value="ECO:0007669"/>
    <property type="project" value="UniProtKB-EC"/>
</dbReference>
<dbReference type="InterPro" id="IPR015413">
    <property type="entry name" value="Methionyl/Leucyl_tRNA_Synth"/>
</dbReference>
<dbReference type="SUPFAM" id="SSF52374">
    <property type="entry name" value="Nucleotidylyl transferase"/>
    <property type="match status" value="1"/>
</dbReference>
<evidence type="ECO:0000256" key="1">
    <source>
        <dbReference type="ARBA" id="ARBA00012838"/>
    </source>
</evidence>
<sequence length="313" mass="36575">MGFYVTTPIYYVNAEPHLGHAYTTIGADIMARHMRQRGEDVFFLTGTDEHGEPVAQVAEAEGVSPRELADRNVVHFKELVRRINATNDFFIRTTDERHMAEVKRFMADLHERGEIYEGTYEGWYCPNCADFKSEQELEEGRCPIHKITLEREHEQNYFFRLSHYQERLERLYAERPDFVTPKSRYNEALAFIKKGLDDVSVSRTKLRWGVPVPWDESQVIYVWFDALLNYVTALKYARDEDLTERFWPADLHLLGKDILKFHAVIWPAMLMASGVELPRRLVIHGYLLMQGEKMSKTLGNVLDPFQVMDIYGT</sequence>
<evidence type="ECO:0000259" key="8">
    <source>
        <dbReference type="Pfam" id="PF01406"/>
    </source>
</evidence>
<dbReference type="CDD" id="cd00814">
    <property type="entry name" value="MetRS_core"/>
    <property type="match status" value="1"/>
</dbReference>
<dbReference type="EC" id="6.1.1.10" evidence="1"/>
<keyword evidence="3" id="KW-0547">Nucleotide-binding</keyword>
<dbReference type="Pfam" id="PF01406">
    <property type="entry name" value="tRNA-synt_1e"/>
    <property type="match status" value="1"/>
</dbReference>
<evidence type="ECO:0000313" key="10">
    <source>
        <dbReference type="EMBL" id="KKL58413.1"/>
    </source>
</evidence>
<keyword evidence="4" id="KW-0067">ATP-binding</keyword>
<dbReference type="PRINTS" id="PR01041">
    <property type="entry name" value="TRNASYNTHMET"/>
</dbReference>
<keyword evidence="6" id="KW-0030">Aminoacyl-tRNA synthetase</keyword>